<dbReference type="PROSITE" id="PS00600">
    <property type="entry name" value="AA_TRANSFER_CLASS_3"/>
    <property type="match status" value="1"/>
</dbReference>
<protein>
    <recommendedName>
        <fullName evidence="4 9">Ornithine aminotransferase</fullName>
        <ecNumber evidence="4 9">2.6.1.13</ecNumber>
    </recommendedName>
</protein>
<dbReference type="InterPro" id="IPR050103">
    <property type="entry name" value="Class-III_PLP-dep_AT"/>
</dbReference>
<name>A0AAD1UJA4_EUPCR</name>
<dbReference type="NCBIfam" id="TIGR01885">
    <property type="entry name" value="Orn_aminotrans"/>
    <property type="match status" value="1"/>
</dbReference>
<comment type="cofactor">
    <cofactor evidence="1 9">
        <name>pyridoxal 5'-phosphate</name>
        <dbReference type="ChEBI" id="CHEBI:597326"/>
    </cofactor>
</comment>
<evidence type="ECO:0000256" key="2">
    <source>
        <dbReference type="ARBA" id="ARBA00004998"/>
    </source>
</evidence>
<dbReference type="PANTHER" id="PTHR11986">
    <property type="entry name" value="AMINOTRANSFERASE CLASS III"/>
    <property type="match status" value="1"/>
</dbReference>
<evidence type="ECO:0000256" key="8">
    <source>
        <dbReference type="RuleBase" id="RU003560"/>
    </source>
</evidence>
<dbReference type="FunFam" id="3.40.640.10:FF:000011">
    <property type="entry name" value="Ornithine aminotransferase"/>
    <property type="match status" value="1"/>
</dbReference>
<dbReference type="SUPFAM" id="SSF53383">
    <property type="entry name" value="PLP-dependent transferases"/>
    <property type="match status" value="1"/>
</dbReference>
<evidence type="ECO:0000256" key="6">
    <source>
        <dbReference type="ARBA" id="ARBA00022679"/>
    </source>
</evidence>
<dbReference type="Gene3D" id="3.90.1150.10">
    <property type="entry name" value="Aspartate Aminotransferase, domain 1"/>
    <property type="match status" value="1"/>
</dbReference>
<reference evidence="10" key="1">
    <citation type="submission" date="2023-07" db="EMBL/GenBank/DDBJ databases">
        <authorList>
            <consortium name="AG Swart"/>
            <person name="Singh M."/>
            <person name="Singh A."/>
            <person name="Seah K."/>
            <person name="Emmerich C."/>
        </authorList>
    </citation>
    <scope>NUCLEOTIDE SEQUENCE</scope>
    <source>
        <strain evidence="10">DP1</strain>
    </source>
</reference>
<proteinExistence type="inferred from homology"/>
<organism evidence="10 11">
    <name type="scientific">Euplotes crassus</name>
    <dbReference type="NCBI Taxonomy" id="5936"/>
    <lineage>
        <taxon>Eukaryota</taxon>
        <taxon>Sar</taxon>
        <taxon>Alveolata</taxon>
        <taxon>Ciliophora</taxon>
        <taxon>Intramacronucleata</taxon>
        <taxon>Spirotrichea</taxon>
        <taxon>Hypotrichia</taxon>
        <taxon>Euplotida</taxon>
        <taxon>Euplotidae</taxon>
        <taxon>Moneuplotes</taxon>
    </lineage>
</organism>
<dbReference type="GO" id="GO:0042802">
    <property type="term" value="F:identical protein binding"/>
    <property type="evidence" value="ECO:0007669"/>
    <property type="project" value="TreeGrafter"/>
</dbReference>
<dbReference type="InterPro" id="IPR005814">
    <property type="entry name" value="Aminotrans_3"/>
</dbReference>
<dbReference type="PIRSF" id="PIRSF000521">
    <property type="entry name" value="Transaminase_4ab_Lys_Orn"/>
    <property type="match status" value="1"/>
</dbReference>
<evidence type="ECO:0000256" key="3">
    <source>
        <dbReference type="ARBA" id="ARBA00008954"/>
    </source>
</evidence>
<dbReference type="InterPro" id="IPR015422">
    <property type="entry name" value="PyrdxlP-dep_Trfase_small"/>
</dbReference>
<sequence length="422" mass="46958">MISSSLLKTSRRAPKRFFGTTNQKETERNNKYLARTYNVWDTVISKAYGVWMEDVEGNKLLDFHSGYCCTNQGHSHPKILQALYDQSKKLIMCSRAFNTDISGEYAEFINKTFGYDKYIPMNSGSEACETAIKLARRWGVRVKGVDNDKATIITARKCFWGRTIGGMSGCDDPLRYEDFGPLCPGFDMVPFNDAEALEEKFKENPNIVGFMVEPIQGEAGIIVPDDDYLQKVQALCKKYNVLFIADEVQSGIGRTGYMLAHHFEKSVRPDIVILAKAISGGVVPFSITLADSHIIDHVGMGQHGSTYGGYSLGCAVSKAAIEVIIEEDLCEKSKVNGAFFKGELEKIDSPLVKEIRGRGLWNSLEITKTGLGKDFAEALARNGLACKNTQDTTIRLAPPLIIERPELEQALDIIEKTVKEFE</sequence>
<dbReference type="InterPro" id="IPR010164">
    <property type="entry name" value="Orn_aminotrans"/>
</dbReference>
<comment type="catalytic activity">
    <reaction evidence="9">
        <text>a 2-oxocarboxylate + L-ornithine = L-glutamate 5-semialdehyde + an L-alpha-amino acid</text>
        <dbReference type="Rhea" id="RHEA:13877"/>
        <dbReference type="ChEBI" id="CHEBI:35179"/>
        <dbReference type="ChEBI" id="CHEBI:46911"/>
        <dbReference type="ChEBI" id="CHEBI:58066"/>
        <dbReference type="ChEBI" id="CHEBI:59869"/>
        <dbReference type="EC" id="2.6.1.13"/>
    </reaction>
</comment>
<dbReference type="EC" id="2.6.1.13" evidence="4 9"/>
<dbReference type="Pfam" id="PF00202">
    <property type="entry name" value="Aminotran_3"/>
    <property type="match status" value="1"/>
</dbReference>
<keyword evidence="11" id="KW-1185">Reference proteome</keyword>
<comment type="caution">
    <text evidence="10">The sequence shown here is derived from an EMBL/GenBank/DDBJ whole genome shotgun (WGS) entry which is preliminary data.</text>
</comment>
<evidence type="ECO:0000313" key="10">
    <source>
        <dbReference type="EMBL" id="CAI2370431.1"/>
    </source>
</evidence>
<comment type="pathway">
    <text evidence="2 9">Amino-acid biosynthesis; L-proline biosynthesis; L-glutamate 5-semialdehyde from L-ornithine: step 1/1.</text>
</comment>
<evidence type="ECO:0000313" key="11">
    <source>
        <dbReference type="Proteomes" id="UP001295684"/>
    </source>
</evidence>
<comment type="similarity">
    <text evidence="3 8">Belongs to the class-III pyridoxal-phosphate-dependent aminotransferase family.</text>
</comment>
<accession>A0AAD1UJA4</accession>
<gene>
    <name evidence="10" type="ORF">ECRASSUSDP1_LOCUS11744</name>
</gene>
<evidence type="ECO:0000256" key="1">
    <source>
        <dbReference type="ARBA" id="ARBA00001933"/>
    </source>
</evidence>
<dbReference type="GO" id="GO:0010121">
    <property type="term" value="P:L-arginine catabolic process to proline via ornithine"/>
    <property type="evidence" value="ECO:0007669"/>
    <property type="project" value="TreeGrafter"/>
</dbReference>
<dbReference type="GO" id="GO:0030170">
    <property type="term" value="F:pyridoxal phosphate binding"/>
    <property type="evidence" value="ECO:0007669"/>
    <property type="project" value="InterPro"/>
</dbReference>
<dbReference type="CDD" id="cd00610">
    <property type="entry name" value="OAT_like"/>
    <property type="match status" value="1"/>
</dbReference>
<dbReference type="EMBL" id="CAMPGE010011611">
    <property type="protein sequence ID" value="CAI2370431.1"/>
    <property type="molecule type" value="Genomic_DNA"/>
</dbReference>
<evidence type="ECO:0000256" key="4">
    <source>
        <dbReference type="ARBA" id="ARBA00012924"/>
    </source>
</evidence>
<dbReference type="GO" id="GO:0019544">
    <property type="term" value="P:L-arginine catabolic process to L-glutamate"/>
    <property type="evidence" value="ECO:0007669"/>
    <property type="project" value="TreeGrafter"/>
</dbReference>
<dbReference type="PANTHER" id="PTHR11986:SF18">
    <property type="entry name" value="ORNITHINE AMINOTRANSFERASE, MITOCHONDRIAL"/>
    <property type="match status" value="1"/>
</dbReference>
<keyword evidence="5 9" id="KW-0032">Aminotransferase</keyword>
<dbReference type="InterPro" id="IPR015424">
    <property type="entry name" value="PyrdxlP-dep_Trfase"/>
</dbReference>
<keyword evidence="7 8" id="KW-0663">Pyridoxal phosphate</keyword>
<dbReference type="InterPro" id="IPR015421">
    <property type="entry name" value="PyrdxlP-dep_Trfase_major"/>
</dbReference>
<dbReference type="AlphaFoldDB" id="A0AAD1UJA4"/>
<evidence type="ECO:0000256" key="7">
    <source>
        <dbReference type="ARBA" id="ARBA00022898"/>
    </source>
</evidence>
<dbReference type="GO" id="GO:0004587">
    <property type="term" value="F:ornithine aminotransferase activity"/>
    <property type="evidence" value="ECO:0007669"/>
    <property type="project" value="UniProtKB-EC"/>
</dbReference>
<evidence type="ECO:0000256" key="5">
    <source>
        <dbReference type="ARBA" id="ARBA00022576"/>
    </source>
</evidence>
<dbReference type="GO" id="GO:0005737">
    <property type="term" value="C:cytoplasm"/>
    <property type="evidence" value="ECO:0007669"/>
    <property type="project" value="TreeGrafter"/>
</dbReference>
<evidence type="ECO:0000256" key="9">
    <source>
        <dbReference type="RuleBase" id="RU365036"/>
    </source>
</evidence>
<dbReference type="InterPro" id="IPR049704">
    <property type="entry name" value="Aminotrans_3_PPA_site"/>
</dbReference>
<dbReference type="Proteomes" id="UP001295684">
    <property type="component" value="Unassembled WGS sequence"/>
</dbReference>
<dbReference type="Gene3D" id="3.40.640.10">
    <property type="entry name" value="Type I PLP-dependent aspartate aminotransferase-like (Major domain)"/>
    <property type="match status" value="1"/>
</dbReference>
<keyword evidence="6 9" id="KW-0808">Transferase</keyword>